<accession>A0ABM3KLZ0</accession>
<gene>
    <name evidence="3" type="primary">LOC103500843</name>
</gene>
<dbReference type="SUPFAM" id="SSF81383">
    <property type="entry name" value="F-box domain"/>
    <property type="match status" value="1"/>
</dbReference>
<dbReference type="Proteomes" id="UP001652600">
    <property type="component" value="Chromosome 3"/>
</dbReference>
<sequence>MLLKRCGGEFENVVFGAVMRMLKMKSNRLWVDLLAHIFAMITSFIDLAQACCVCRKWKEGVKLSLDRRNSLSFVGWKMDDNSTACLIHHAYSFRELDISRRRWGFQITDHGLYEISLAKCIPNLKSISLWGMAGITDKGVVELVSTPIFRNLINLGEFLDFYKVFSLGDALGIAHHHDAVTGTAKQHTTNDYMKRLAAESYEVGLYILVKRRLDNIIAYNLPFVPLFEGVDDNNREILSLELSKSVGLGGW</sequence>
<dbReference type="GeneID" id="103500843"/>
<reference evidence="3" key="1">
    <citation type="submission" date="2025-08" db="UniProtKB">
        <authorList>
            <consortium name="RefSeq"/>
        </authorList>
    </citation>
    <scope>IDENTIFICATION</scope>
    <source>
        <tissue evidence="3">Stem</tissue>
    </source>
</reference>
<dbReference type="SUPFAM" id="SSF52047">
    <property type="entry name" value="RNI-like"/>
    <property type="match status" value="1"/>
</dbReference>
<dbReference type="Gene3D" id="1.20.1270.50">
    <property type="entry name" value="Glycoside hydrolase family 38, central domain"/>
    <property type="match status" value="1"/>
</dbReference>
<dbReference type="InterPro" id="IPR037094">
    <property type="entry name" value="Glyco_hydro_38_cen_sf"/>
</dbReference>
<dbReference type="InterPro" id="IPR032675">
    <property type="entry name" value="LRR_dom_sf"/>
</dbReference>
<evidence type="ECO:0000313" key="2">
    <source>
        <dbReference type="Proteomes" id="UP001652600"/>
    </source>
</evidence>
<organism evidence="2 3">
    <name type="scientific">Cucumis melo</name>
    <name type="common">Muskmelon</name>
    <dbReference type="NCBI Taxonomy" id="3656"/>
    <lineage>
        <taxon>Eukaryota</taxon>
        <taxon>Viridiplantae</taxon>
        <taxon>Streptophyta</taxon>
        <taxon>Embryophyta</taxon>
        <taxon>Tracheophyta</taxon>
        <taxon>Spermatophyta</taxon>
        <taxon>Magnoliopsida</taxon>
        <taxon>eudicotyledons</taxon>
        <taxon>Gunneridae</taxon>
        <taxon>Pentapetalae</taxon>
        <taxon>rosids</taxon>
        <taxon>fabids</taxon>
        <taxon>Cucurbitales</taxon>
        <taxon>Cucurbitaceae</taxon>
        <taxon>Benincaseae</taxon>
        <taxon>Cucumis</taxon>
    </lineage>
</organism>
<dbReference type="Gene3D" id="3.80.10.10">
    <property type="entry name" value="Ribonuclease Inhibitor"/>
    <property type="match status" value="1"/>
</dbReference>
<dbReference type="RefSeq" id="XP_050938798.1">
    <property type="nucleotide sequence ID" value="XM_051082841.1"/>
</dbReference>
<evidence type="ECO:0000256" key="1">
    <source>
        <dbReference type="ARBA" id="ARBA00022801"/>
    </source>
</evidence>
<dbReference type="InterPro" id="IPR028995">
    <property type="entry name" value="Glyco_hydro_57/38_cen_sf"/>
</dbReference>
<name>A0ABM3KLZ0_CUCME</name>
<keyword evidence="2" id="KW-1185">Reference proteome</keyword>
<keyword evidence="1" id="KW-0378">Hydrolase</keyword>
<dbReference type="SUPFAM" id="SSF88688">
    <property type="entry name" value="Families 57/38 glycoside transferase middle domain"/>
    <property type="match status" value="1"/>
</dbReference>
<dbReference type="InterPro" id="IPR036047">
    <property type="entry name" value="F-box-like_dom_sf"/>
</dbReference>
<evidence type="ECO:0000313" key="3">
    <source>
        <dbReference type="RefSeq" id="XP_050938798.1"/>
    </source>
</evidence>
<protein>
    <submittedName>
        <fullName evidence="3">F-box protein At5g67140-like</fullName>
    </submittedName>
</protein>
<proteinExistence type="predicted"/>